<evidence type="ECO:0000313" key="19">
    <source>
        <dbReference type="Proteomes" id="UP000094444"/>
    </source>
</evidence>
<organism evidence="18 19">
    <name type="scientific">Diaporthe helianthi</name>
    <dbReference type="NCBI Taxonomy" id="158607"/>
    <lineage>
        <taxon>Eukaryota</taxon>
        <taxon>Fungi</taxon>
        <taxon>Dikarya</taxon>
        <taxon>Ascomycota</taxon>
        <taxon>Pezizomycotina</taxon>
        <taxon>Sordariomycetes</taxon>
        <taxon>Sordariomycetidae</taxon>
        <taxon>Diaporthales</taxon>
        <taxon>Diaporthaceae</taxon>
        <taxon>Diaporthe</taxon>
    </lineage>
</organism>
<name>A0A2P5HQP3_DIAHE</name>
<evidence type="ECO:0000256" key="1">
    <source>
        <dbReference type="ARBA" id="ARBA00001973"/>
    </source>
</evidence>
<dbReference type="EC" id="1.14.99.56" evidence="15"/>
<evidence type="ECO:0000256" key="10">
    <source>
        <dbReference type="ARBA" id="ARBA00023157"/>
    </source>
</evidence>
<evidence type="ECO:0000256" key="13">
    <source>
        <dbReference type="ARBA" id="ARBA00044502"/>
    </source>
</evidence>
<accession>A0A2P5HQP3</accession>
<evidence type="ECO:0000256" key="7">
    <source>
        <dbReference type="ARBA" id="ARBA00023002"/>
    </source>
</evidence>
<dbReference type="Pfam" id="PF03443">
    <property type="entry name" value="AA9"/>
    <property type="match status" value="1"/>
</dbReference>
<dbReference type="PANTHER" id="PTHR33353:SF1">
    <property type="entry name" value="ENDO-BETA-1,4-GLUCANASE D"/>
    <property type="match status" value="1"/>
</dbReference>
<keyword evidence="3" id="KW-0964">Secreted</keyword>
<keyword evidence="5 16" id="KW-0732">Signal</keyword>
<dbReference type="Proteomes" id="UP000094444">
    <property type="component" value="Unassembled WGS sequence"/>
</dbReference>
<dbReference type="STRING" id="158607.A0A2P5HQP3"/>
<dbReference type="InterPro" id="IPR049892">
    <property type="entry name" value="AA9"/>
</dbReference>
<dbReference type="GO" id="GO:0005576">
    <property type="term" value="C:extracellular region"/>
    <property type="evidence" value="ECO:0007669"/>
    <property type="project" value="UniProtKB-SubCell"/>
</dbReference>
<keyword evidence="12" id="KW-0624">Polysaccharide degradation</keyword>
<reference evidence="18" key="1">
    <citation type="submission" date="2017-09" db="EMBL/GenBank/DDBJ databases">
        <title>Polyketide synthases of a Diaporthe helianthi virulent isolate.</title>
        <authorList>
            <person name="Baroncelli R."/>
        </authorList>
    </citation>
    <scope>NUCLEOTIDE SEQUENCE [LARGE SCALE GENOMIC DNA]</scope>
    <source>
        <strain evidence="18">7/96</strain>
    </source>
</reference>
<dbReference type="GO" id="GO:0004497">
    <property type="term" value="F:monooxygenase activity"/>
    <property type="evidence" value="ECO:0007669"/>
    <property type="project" value="UniProtKB-KW"/>
</dbReference>
<evidence type="ECO:0000256" key="9">
    <source>
        <dbReference type="ARBA" id="ARBA00023033"/>
    </source>
</evidence>
<feature type="domain" description="Auxiliary Activity family 9 catalytic" evidence="17">
    <location>
        <begin position="18"/>
        <end position="216"/>
    </location>
</feature>
<comment type="caution">
    <text evidence="18">The sequence shown here is derived from an EMBL/GenBank/DDBJ whole genome shotgun (WGS) entry which is preliminary data.</text>
</comment>
<dbReference type="AlphaFoldDB" id="A0A2P5HQP3"/>
<feature type="signal peptide" evidence="16">
    <location>
        <begin position="1"/>
        <end position="17"/>
    </location>
</feature>
<dbReference type="OrthoDB" id="4849160at2759"/>
<gene>
    <name evidence="18" type="ORF">DHEL01_v209018</name>
</gene>
<dbReference type="InterPro" id="IPR005103">
    <property type="entry name" value="AA9_LPMO"/>
</dbReference>
<evidence type="ECO:0000256" key="5">
    <source>
        <dbReference type="ARBA" id="ARBA00022729"/>
    </source>
</evidence>
<evidence type="ECO:0000256" key="3">
    <source>
        <dbReference type="ARBA" id="ARBA00022525"/>
    </source>
</evidence>
<comment type="catalytic activity">
    <reaction evidence="14">
        <text>[(1-&gt;4)-beta-D-glucosyl]n+m + reduced acceptor + O2 = 4-dehydro-beta-D-glucosyl-[(1-&gt;4)-beta-D-glucosyl]n-1 + [(1-&gt;4)-beta-D-glucosyl]m + acceptor + H2O.</text>
        <dbReference type="EC" id="1.14.99.56"/>
    </reaction>
</comment>
<keyword evidence="4" id="KW-0479">Metal-binding</keyword>
<dbReference type="CDD" id="cd21175">
    <property type="entry name" value="LPMO_AA9"/>
    <property type="match status" value="1"/>
</dbReference>
<sequence>MYLPVVLVSALAAVATAHQNLHQFWVNGVSPGYEVGIRRAPSNNPVTDVNSNDITCNVNGNKVPSGVTTVAAKAGDTIKVQWDSSSHPGPITHMLFGPVADASLATGVGSWVKIDEEDYVNGKWANEVMMAANMTHEFKLPDKLASGDYLLRSEMLALHGAMTLGGGQFYIGCMQLRITGTSATCGPKITLPGAYNASDSSIYIPNFYYGFEPTAYKAPGGEVATCS</sequence>
<dbReference type="Gene3D" id="2.70.50.70">
    <property type="match status" value="1"/>
</dbReference>
<keyword evidence="10" id="KW-1015">Disulfide bond</keyword>
<evidence type="ECO:0000256" key="2">
    <source>
        <dbReference type="ARBA" id="ARBA00004613"/>
    </source>
</evidence>
<evidence type="ECO:0000256" key="16">
    <source>
        <dbReference type="SAM" id="SignalP"/>
    </source>
</evidence>
<evidence type="ECO:0000259" key="17">
    <source>
        <dbReference type="Pfam" id="PF03443"/>
    </source>
</evidence>
<proteinExistence type="inferred from homology"/>
<evidence type="ECO:0000256" key="15">
    <source>
        <dbReference type="ARBA" id="ARBA00047174"/>
    </source>
</evidence>
<keyword evidence="6" id="KW-0136">Cellulose degradation</keyword>
<evidence type="ECO:0000256" key="11">
    <source>
        <dbReference type="ARBA" id="ARBA00023277"/>
    </source>
</evidence>
<feature type="chain" id="PRO_5015140027" description="lytic cellulose monooxygenase (C4-dehydrogenating)" evidence="16">
    <location>
        <begin position="18"/>
        <end position="227"/>
    </location>
</feature>
<evidence type="ECO:0000256" key="12">
    <source>
        <dbReference type="ARBA" id="ARBA00023326"/>
    </source>
</evidence>
<dbReference type="InParanoid" id="A0A2P5HQP3"/>
<comment type="cofactor">
    <cofactor evidence="1">
        <name>Cu(2+)</name>
        <dbReference type="ChEBI" id="CHEBI:29036"/>
    </cofactor>
</comment>
<evidence type="ECO:0000256" key="6">
    <source>
        <dbReference type="ARBA" id="ARBA00023001"/>
    </source>
</evidence>
<comment type="similarity">
    <text evidence="13">Belongs to the polysaccharide monooxygenase AA9 family.</text>
</comment>
<evidence type="ECO:0000256" key="14">
    <source>
        <dbReference type="ARBA" id="ARBA00045077"/>
    </source>
</evidence>
<evidence type="ECO:0000313" key="18">
    <source>
        <dbReference type="EMBL" id="POS72583.1"/>
    </source>
</evidence>
<dbReference type="EMBL" id="MAVT02000968">
    <property type="protein sequence ID" value="POS72583.1"/>
    <property type="molecule type" value="Genomic_DNA"/>
</dbReference>
<comment type="subcellular location">
    <subcellularLocation>
        <location evidence="2">Secreted</location>
    </subcellularLocation>
</comment>
<evidence type="ECO:0000256" key="8">
    <source>
        <dbReference type="ARBA" id="ARBA00023008"/>
    </source>
</evidence>
<dbReference type="GO" id="GO:0046872">
    <property type="term" value="F:metal ion binding"/>
    <property type="evidence" value="ECO:0007669"/>
    <property type="project" value="UniProtKB-KW"/>
</dbReference>
<keyword evidence="19" id="KW-1185">Reference proteome</keyword>
<protein>
    <recommendedName>
        <fullName evidence="15">lytic cellulose monooxygenase (C4-dehydrogenating)</fullName>
        <ecNumber evidence="15">1.14.99.56</ecNumber>
    </recommendedName>
</protein>
<keyword evidence="8" id="KW-0186">Copper</keyword>
<dbReference type="PANTHER" id="PTHR33353">
    <property type="entry name" value="PUTATIVE (AFU_ORTHOLOGUE AFUA_1G12560)-RELATED"/>
    <property type="match status" value="1"/>
</dbReference>
<keyword evidence="9" id="KW-0503">Monooxygenase</keyword>
<keyword evidence="7" id="KW-0560">Oxidoreductase</keyword>
<evidence type="ECO:0000256" key="4">
    <source>
        <dbReference type="ARBA" id="ARBA00022723"/>
    </source>
</evidence>
<keyword evidence="11" id="KW-0119">Carbohydrate metabolism</keyword>
<dbReference type="GO" id="GO:0030245">
    <property type="term" value="P:cellulose catabolic process"/>
    <property type="evidence" value="ECO:0007669"/>
    <property type="project" value="UniProtKB-KW"/>
</dbReference>